<dbReference type="EMBL" id="AP014959">
    <property type="protein sequence ID" value="BAS85124.1"/>
    <property type="molecule type" value="Genomic_DNA"/>
</dbReference>
<protein>
    <submittedName>
        <fullName evidence="1">Os03g0589766 protein</fullName>
    </submittedName>
</protein>
<dbReference type="InParanoid" id="A0A0P0VZW5"/>
<proteinExistence type="predicted"/>
<evidence type="ECO:0000313" key="2">
    <source>
        <dbReference type="Proteomes" id="UP000059680"/>
    </source>
</evidence>
<organism evidence="1 2">
    <name type="scientific">Oryza sativa subsp. japonica</name>
    <name type="common">Rice</name>
    <dbReference type="NCBI Taxonomy" id="39947"/>
    <lineage>
        <taxon>Eukaryota</taxon>
        <taxon>Viridiplantae</taxon>
        <taxon>Streptophyta</taxon>
        <taxon>Embryophyta</taxon>
        <taxon>Tracheophyta</taxon>
        <taxon>Spermatophyta</taxon>
        <taxon>Magnoliopsida</taxon>
        <taxon>Liliopsida</taxon>
        <taxon>Poales</taxon>
        <taxon>Poaceae</taxon>
        <taxon>BOP clade</taxon>
        <taxon>Oryzoideae</taxon>
        <taxon>Oryzeae</taxon>
        <taxon>Oryzinae</taxon>
        <taxon>Oryza</taxon>
        <taxon>Oryza sativa</taxon>
    </lineage>
</organism>
<dbReference type="PaxDb" id="39947-A0A0P0VZW5"/>
<dbReference type="Proteomes" id="UP000059680">
    <property type="component" value="Chromosome 3"/>
</dbReference>
<evidence type="ECO:0000313" key="1">
    <source>
        <dbReference type="EMBL" id="BAS85124.1"/>
    </source>
</evidence>
<reference evidence="1 2" key="2">
    <citation type="journal article" date="2013" name="Plant Cell Physiol.">
        <title>Rice Annotation Project Database (RAP-DB): an integrative and interactive database for rice genomics.</title>
        <authorList>
            <person name="Sakai H."/>
            <person name="Lee S.S."/>
            <person name="Tanaka T."/>
            <person name="Numa H."/>
            <person name="Kim J."/>
            <person name="Kawahara Y."/>
            <person name="Wakimoto H."/>
            <person name="Yang C.C."/>
            <person name="Iwamoto M."/>
            <person name="Abe T."/>
            <person name="Yamada Y."/>
            <person name="Muto A."/>
            <person name="Inokuchi H."/>
            <person name="Ikemura T."/>
            <person name="Matsumoto T."/>
            <person name="Sasaki T."/>
            <person name="Itoh T."/>
        </authorList>
    </citation>
    <scope>NUCLEOTIDE SEQUENCE [LARGE SCALE GENOMIC DNA]</scope>
    <source>
        <strain evidence="2">cv. Nipponbare</strain>
    </source>
</reference>
<keyword evidence="2" id="KW-1185">Reference proteome</keyword>
<sequence>MTGWSLAAMHLSSFSSKRRAARVGPRDVLPEHRLLGAPGPGEHGQAPPEIQHIGRHVIRRRLGGDHCAFRPSHLLRRGRLGVLKVLGGFRQRCRRDFLTLSVVGLFLRAGIHQLVDEPLEVIVDGRRQCRPP</sequence>
<dbReference type="AlphaFoldDB" id="A0A0P0VZW5"/>
<gene>
    <name evidence="1" type="ordered locus">Os03g0589766</name>
    <name evidence="1" type="ORF">OSNPB_030589766</name>
</gene>
<reference evidence="2" key="1">
    <citation type="journal article" date="2005" name="Nature">
        <title>The map-based sequence of the rice genome.</title>
        <authorList>
            <consortium name="International rice genome sequencing project (IRGSP)"/>
            <person name="Matsumoto T."/>
            <person name="Wu J."/>
            <person name="Kanamori H."/>
            <person name="Katayose Y."/>
            <person name="Fujisawa M."/>
            <person name="Namiki N."/>
            <person name="Mizuno H."/>
            <person name="Yamamoto K."/>
            <person name="Antonio B.A."/>
            <person name="Baba T."/>
            <person name="Sakata K."/>
            <person name="Nagamura Y."/>
            <person name="Aoki H."/>
            <person name="Arikawa K."/>
            <person name="Arita K."/>
            <person name="Bito T."/>
            <person name="Chiden Y."/>
            <person name="Fujitsuka N."/>
            <person name="Fukunaka R."/>
            <person name="Hamada M."/>
            <person name="Harada C."/>
            <person name="Hayashi A."/>
            <person name="Hijishita S."/>
            <person name="Honda M."/>
            <person name="Hosokawa S."/>
            <person name="Ichikawa Y."/>
            <person name="Idonuma A."/>
            <person name="Iijima M."/>
            <person name="Ikeda M."/>
            <person name="Ikeno M."/>
            <person name="Ito K."/>
            <person name="Ito S."/>
            <person name="Ito T."/>
            <person name="Ito Y."/>
            <person name="Ito Y."/>
            <person name="Iwabuchi A."/>
            <person name="Kamiya K."/>
            <person name="Karasawa W."/>
            <person name="Kurita K."/>
            <person name="Katagiri S."/>
            <person name="Kikuta A."/>
            <person name="Kobayashi H."/>
            <person name="Kobayashi N."/>
            <person name="Machita K."/>
            <person name="Maehara T."/>
            <person name="Masukawa M."/>
            <person name="Mizubayashi T."/>
            <person name="Mukai Y."/>
            <person name="Nagasaki H."/>
            <person name="Nagata Y."/>
            <person name="Naito S."/>
            <person name="Nakashima M."/>
            <person name="Nakama Y."/>
            <person name="Nakamichi Y."/>
            <person name="Nakamura M."/>
            <person name="Meguro A."/>
            <person name="Negishi M."/>
            <person name="Ohta I."/>
            <person name="Ohta T."/>
            <person name="Okamoto M."/>
            <person name="Ono N."/>
            <person name="Saji S."/>
            <person name="Sakaguchi M."/>
            <person name="Sakai K."/>
            <person name="Shibata M."/>
            <person name="Shimokawa T."/>
            <person name="Song J."/>
            <person name="Takazaki Y."/>
            <person name="Terasawa K."/>
            <person name="Tsugane M."/>
            <person name="Tsuji K."/>
            <person name="Ueda S."/>
            <person name="Waki K."/>
            <person name="Yamagata H."/>
            <person name="Yamamoto M."/>
            <person name="Yamamoto S."/>
            <person name="Yamane H."/>
            <person name="Yoshiki S."/>
            <person name="Yoshihara R."/>
            <person name="Yukawa K."/>
            <person name="Zhong H."/>
            <person name="Yano M."/>
            <person name="Yuan Q."/>
            <person name="Ouyang S."/>
            <person name="Liu J."/>
            <person name="Jones K.M."/>
            <person name="Gansberger K."/>
            <person name="Moffat K."/>
            <person name="Hill J."/>
            <person name="Bera J."/>
            <person name="Fadrosh D."/>
            <person name="Jin S."/>
            <person name="Johri S."/>
            <person name="Kim M."/>
            <person name="Overton L."/>
            <person name="Reardon M."/>
            <person name="Tsitrin T."/>
            <person name="Vuong H."/>
            <person name="Weaver B."/>
            <person name="Ciecko A."/>
            <person name="Tallon L."/>
            <person name="Jackson J."/>
            <person name="Pai G."/>
            <person name="Aken S.V."/>
            <person name="Utterback T."/>
            <person name="Reidmuller S."/>
            <person name="Feldblyum T."/>
            <person name="Hsiao J."/>
            <person name="Zismann V."/>
            <person name="Iobst S."/>
            <person name="de Vazeille A.R."/>
            <person name="Buell C.R."/>
            <person name="Ying K."/>
            <person name="Li Y."/>
            <person name="Lu T."/>
            <person name="Huang Y."/>
            <person name="Zhao Q."/>
            <person name="Feng Q."/>
            <person name="Zhang L."/>
            <person name="Zhu J."/>
            <person name="Weng Q."/>
            <person name="Mu J."/>
            <person name="Lu Y."/>
            <person name="Fan D."/>
            <person name="Liu Y."/>
            <person name="Guan J."/>
            <person name="Zhang Y."/>
            <person name="Yu S."/>
            <person name="Liu X."/>
            <person name="Zhang Y."/>
            <person name="Hong G."/>
            <person name="Han B."/>
            <person name="Choisne N."/>
            <person name="Demange N."/>
            <person name="Orjeda G."/>
            <person name="Samain S."/>
            <person name="Cattolico L."/>
            <person name="Pelletier E."/>
            <person name="Couloux A."/>
            <person name="Segurens B."/>
            <person name="Wincker P."/>
            <person name="D'Hont A."/>
            <person name="Scarpelli C."/>
            <person name="Weissenbach J."/>
            <person name="Salanoubat M."/>
            <person name="Quetier F."/>
            <person name="Yu Y."/>
            <person name="Kim H.R."/>
            <person name="Rambo T."/>
            <person name="Currie J."/>
            <person name="Collura K."/>
            <person name="Luo M."/>
            <person name="Yang T."/>
            <person name="Ammiraju J.S.S."/>
            <person name="Engler F."/>
            <person name="Soderlund C."/>
            <person name="Wing R.A."/>
            <person name="Palmer L.E."/>
            <person name="de la Bastide M."/>
            <person name="Spiegel L."/>
            <person name="Nascimento L."/>
            <person name="Zutavern T."/>
            <person name="O'Shaughnessy A."/>
            <person name="Dike S."/>
            <person name="Dedhia N."/>
            <person name="Preston R."/>
            <person name="Balija V."/>
            <person name="McCombie W.R."/>
            <person name="Chow T."/>
            <person name="Chen H."/>
            <person name="Chung M."/>
            <person name="Chen C."/>
            <person name="Shaw J."/>
            <person name="Wu H."/>
            <person name="Hsiao K."/>
            <person name="Chao Y."/>
            <person name="Chu M."/>
            <person name="Cheng C."/>
            <person name="Hour A."/>
            <person name="Lee P."/>
            <person name="Lin S."/>
            <person name="Lin Y."/>
            <person name="Liou J."/>
            <person name="Liu S."/>
            <person name="Hsing Y."/>
            <person name="Raghuvanshi S."/>
            <person name="Mohanty A."/>
            <person name="Bharti A.K."/>
            <person name="Gaur A."/>
            <person name="Gupta V."/>
            <person name="Kumar D."/>
            <person name="Ravi V."/>
            <person name="Vij S."/>
            <person name="Kapur A."/>
            <person name="Khurana P."/>
            <person name="Khurana P."/>
            <person name="Khurana J.P."/>
            <person name="Tyagi A.K."/>
            <person name="Gaikwad K."/>
            <person name="Singh A."/>
            <person name="Dalal V."/>
            <person name="Srivastava S."/>
            <person name="Dixit A."/>
            <person name="Pal A.K."/>
            <person name="Ghazi I.A."/>
            <person name="Yadav M."/>
            <person name="Pandit A."/>
            <person name="Bhargava A."/>
            <person name="Sureshbabu K."/>
            <person name="Batra K."/>
            <person name="Sharma T.R."/>
            <person name="Mohapatra T."/>
            <person name="Singh N.K."/>
            <person name="Messing J."/>
            <person name="Nelson A.B."/>
            <person name="Fuks G."/>
            <person name="Kavchok S."/>
            <person name="Keizer G."/>
            <person name="Linton E."/>
            <person name="Llaca V."/>
            <person name="Song R."/>
            <person name="Tanyolac B."/>
            <person name="Young S."/>
            <person name="Ho-Il K."/>
            <person name="Hahn J.H."/>
            <person name="Sangsakoo G."/>
            <person name="Vanavichit A."/>
            <person name="de Mattos Luiz.A.T."/>
            <person name="Zimmer P.D."/>
            <person name="Malone G."/>
            <person name="Dellagostin O."/>
            <person name="de Oliveira A.C."/>
            <person name="Bevan M."/>
            <person name="Bancroft I."/>
            <person name="Minx P."/>
            <person name="Cordum H."/>
            <person name="Wilson R."/>
            <person name="Cheng Z."/>
            <person name="Jin W."/>
            <person name="Jiang J."/>
            <person name="Leong S.A."/>
            <person name="Iwama H."/>
            <person name="Gojobori T."/>
            <person name="Itoh T."/>
            <person name="Niimura Y."/>
            <person name="Fujii Y."/>
            <person name="Habara T."/>
            <person name="Sakai H."/>
            <person name="Sato Y."/>
            <person name="Wilson G."/>
            <person name="Kumar K."/>
            <person name="McCouch S."/>
            <person name="Juretic N."/>
            <person name="Hoen D."/>
            <person name="Wright S."/>
            <person name="Bruskiewich R."/>
            <person name="Bureau T."/>
            <person name="Miyao A."/>
            <person name="Hirochika H."/>
            <person name="Nishikawa T."/>
            <person name="Kadowaki K."/>
            <person name="Sugiura M."/>
            <person name="Burr B."/>
            <person name="Sasaki T."/>
        </authorList>
    </citation>
    <scope>NUCLEOTIDE SEQUENCE [LARGE SCALE GENOMIC DNA]</scope>
    <source>
        <strain evidence="2">cv. Nipponbare</strain>
    </source>
</reference>
<accession>A0A0P0VZW5</accession>
<name>A0A0P0VZW5_ORYSJ</name>
<reference evidence="1 2" key="3">
    <citation type="journal article" date="2013" name="Rice">
        <title>Improvement of the Oryza sativa Nipponbare reference genome using next generation sequence and optical map data.</title>
        <authorList>
            <person name="Kawahara Y."/>
            <person name="de la Bastide M."/>
            <person name="Hamilton J.P."/>
            <person name="Kanamori H."/>
            <person name="McCombie W.R."/>
            <person name="Ouyang S."/>
            <person name="Schwartz D.C."/>
            <person name="Tanaka T."/>
            <person name="Wu J."/>
            <person name="Zhou S."/>
            <person name="Childs K.L."/>
            <person name="Davidson R.M."/>
            <person name="Lin H."/>
            <person name="Quesada-Ocampo L."/>
            <person name="Vaillancourt B."/>
            <person name="Sakai H."/>
            <person name="Lee S.S."/>
            <person name="Kim J."/>
            <person name="Numa H."/>
            <person name="Itoh T."/>
            <person name="Buell C.R."/>
            <person name="Matsumoto T."/>
        </authorList>
    </citation>
    <scope>NUCLEOTIDE SEQUENCE [LARGE SCALE GENOMIC DNA]</scope>
    <source>
        <strain evidence="2">cv. Nipponbare</strain>
    </source>
</reference>